<keyword evidence="1" id="KW-0812">Transmembrane</keyword>
<proteinExistence type="predicted"/>
<protein>
    <submittedName>
        <fullName evidence="2">DUF4386 domain-containing protein</fullName>
    </submittedName>
</protein>
<accession>A0A2T2YG76</accession>
<feature type="transmembrane region" description="Helical" evidence="1">
    <location>
        <begin position="65"/>
        <end position="90"/>
    </location>
</feature>
<evidence type="ECO:0000313" key="3">
    <source>
        <dbReference type="Proteomes" id="UP000240357"/>
    </source>
</evidence>
<dbReference type="Pfam" id="PF14329">
    <property type="entry name" value="DUF4386"/>
    <property type="match status" value="1"/>
</dbReference>
<keyword evidence="1" id="KW-0472">Membrane</keyword>
<dbReference type="InterPro" id="IPR025495">
    <property type="entry name" value="DUF4386"/>
</dbReference>
<dbReference type="AlphaFoldDB" id="A0A2T2YG76"/>
<feature type="transmembrane region" description="Helical" evidence="1">
    <location>
        <begin position="181"/>
        <end position="201"/>
    </location>
</feature>
<keyword evidence="1" id="KW-1133">Transmembrane helix</keyword>
<reference evidence="2 3" key="1">
    <citation type="submission" date="2018-03" db="EMBL/GenBank/DDBJ databases">
        <title>Adhaeribacter sp. HMF7605 Genome sequencing and assembly.</title>
        <authorList>
            <person name="Kang H."/>
            <person name="Kang J."/>
            <person name="Cha I."/>
            <person name="Kim H."/>
            <person name="Joh K."/>
        </authorList>
    </citation>
    <scope>NUCLEOTIDE SEQUENCE [LARGE SCALE GENOMIC DNA]</scope>
    <source>
        <strain evidence="2 3">HMF7605</strain>
    </source>
</reference>
<sequence length="258" mass="27469">MNANINTATLTANTTDRAPLSALRKTSLVAGVLYLLTFVSIPTLALYSAIHQPNYIVGDGPDTAVIFGGILEIIVALAGIGTAVTLYPVLKQQNESLALGLLASRILEAGTMFVGVAFLLSVVTLRQAGAGAEVLVTSQALVTLYDRIFLLGQSFLPAINDLLLGFLLYQSRLVPRVLSLIGIFGAVPLIAGYIGVLFGSIEQHAPMAGLSALLVAVFEFSLGIYLVLKGFKPSVITDQFFKLFNQTTVNKTYSNEIF</sequence>
<organism evidence="2 3">
    <name type="scientific">Adhaeribacter arboris</name>
    <dbReference type="NCBI Taxonomy" id="2072846"/>
    <lineage>
        <taxon>Bacteria</taxon>
        <taxon>Pseudomonadati</taxon>
        <taxon>Bacteroidota</taxon>
        <taxon>Cytophagia</taxon>
        <taxon>Cytophagales</taxon>
        <taxon>Hymenobacteraceae</taxon>
        <taxon>Adhaeribacter</taxon>
    </lineage>
</organism>
<feature type="transmembrane region" description="Helical" evidence="1">
    <location>
        <begin position="148"/>
        <end position="169"/>
    </location>
</feature>
<dbReference type="EMBL" id="PYFT01000001">
    <property type="protein sequence ID" value="PSR54504.1"/>
    <property type="molecule type" value="Genomic_DNA"/>
</dbReference>
<feature type="transmembrane region" description="Helical" evidence="1">
    <location>
        <begin position="102"/>
        <end position="128"/>
    </location>
</feature>
<keyword evidence="3" id="KW-1185">Reference proteome</keyword>
<gene>
    <name evidence="2" type="ORF">AHMF7605_13790</name>
</gene>
<comment type="caution">
    <text evidence="2">The sequence shown here is derived from an EMBL/GenBank/DDBJ whole genome shotgun (WGS) entry which is preliminary data.</text>
</comment>
<dbReference type="Proteomes" id="UP000240357">
    <property type="component" value="Unassembled WGS sequence"/>
</dbReference>
<dbReference type="OrthoDB" id="1161162at2"/>
<name>A0A2T2YG76_9BACT</name>
<evidence type="ECO:0000313" key="2">
    <source>
        <dbReference type="EMBL" id="PSR54504.1"/>
    </source>
</evidence>
<feature type="transmembrane region" description="Helical" evidence="1">
    <location>
        <begin position="207"/>
        <end position="228"/>
    </location>
</feature>
<feature type="transmembrane region" description="Helical" evidence="1">
    <location>
        <begin position="27"/>
        <end position="50"/>
    </location>
</feature>
<dbReference type="RefSeq" id="WP_106930230.1">
    <property type="nucleotide sequence ID" value="NZ_PYFT01000001.1"/>
</dbReference>
<evidence type="ECO:0000256" key="1">
    <source>
        <dbReference type="SAM" id="Phobius"/>
    </source>
</evidence>